<sequence length="77" mass="9035">MSFIFFLLLLFLFFALFVLTSVLRFFGSIFGIGRKRHEGQVNQDENSGKSTRKVFSKDEGEYVDFEEIDDDENNRKV</sequence>
<dbReference type="AlphaFoldDB" id="A0A7W5H130"/>
<keyword evidence="2" id="KW-1185">Reference proteome</keyword>
<evidence type="ECO:0000313" key="2">
    <source>
        <dbReference type="Proteomes" id="UP000544222"/>
    </source>
</evidence>
<proteinExistence type="predicted"/>
<dbReference type="EMBL" id="JACHYB010000001">
    <property type="protein sequence ID" value="MBB3187143.1"/>
    <property type="molecule type" value="Genomic_DNA"/>
</dbReference>
<accession>A0A7W5H130</accession>
<organism evidence="1 2">
    <name type="scientific">Microbacter margulisiae</name>
    <dbReference type="NCBI Taxonomy" id="1350067"/>
    <lineage>
        <taxon>Bacteria</taxon>
        <taxon>Pseudomonadati</taxon>
        <taxon>Bacteroidota</taxon>
        <taxon>Bacteroidia</taxon>
        <taxon>Bacteroidales</taxon>
        <taxon>Porphyromonadaceae</taxon>
        <taxon>Microbacter</taxon>
    </lineage>
</organism>
<dbReference type="Proteomes" id="UP000544222">
    <property type="component" value="Unassembled WGS sequence"/>
</dbReference>
<protein>
    <recommendedName>
        <fullName evidence="3">DUF4834 domain-containing protein</fullName>
    </recommendedName>
</protein>
<dbReference type="RefSeq" id="WP_183412946.1">
    <property type="nucleotide sequence ID" value="NZ_JACHYB010000001.1"/>
</dbReference>
<dbReference type="InterPro" id="IPR032272">
    <property type="entry name" value="DUF4834"/>
</dbReference>
<comment type="caution">
    <text evidence="1">The sequence shown here is derived from an EMBL/GenBank/DDBJ whole genome shotgun (WGS) entry which is preliminary data.</text>
</comment>
<evidence type="ECO:0000313" key="1">
    <source>
        <dbReference type="EMBL" id="MBB3187143.1"/>
    </source>
</evidence>
<name>A0A7W5H130_9PORP</name>
<evidence type="ECO:0008006" key="3">
    <source>
        <dbReference type="Google" id="ProtNLM"/>
    </source>
</evidence>
<gene>
    <name evidence="1" type="ORF">FHX64_001306</name>
</gene>
<reference evidence="1 2" key="1">
    <citation type="submission" date="2020-08" db="EMBL/GenBank/DDBJ databases">
        <title>Genomic Encyclopedia of Type Strains, Phase IV (KMG-IV): sequencing the most valuable type-strain genomes for metagenomic binning, comparative biology and taxonomic classification.</title>
        <authorList>
            <person name="Goeker M."/>
        </authorList>
    </citation>
    <scope>NUCLEOTIDE SEQUENCE [LARGE SCALE GENOMIC DNA]</scope>
    <source>
        <strain evidence="1 2">DSM 27471</strain>
    </source>
</reference>
<dbReference type="Pfam" id="PF16118">
    <property type="entry name" value="DUF4834"/>
    <property type="match status" value="1"/>
</dbReference>